<comment type="caution">
    <text evidence="9">The sequence shown here is derived from an EMBL/GenBank/DDBJ whole genome shotgun (WGS) entry which is preliminary data.</text>
</comment>
<gene>
    <name evidence="9" type="ORF">E6Q80_05490</name>
</gene>
<dbReference type="SUPFAM" id="SSF52266">
    <property type="entry name" value="SGNH hydrolase"/>
    <property type="match status" value="1"/>
</dbReference>
<evidence type="ECO:0000256" key="5">
    <source>
        <dbReference type="ARBA" id="ARBA00022764"/>
    </source>
</evidence>
<dbReference type="EMBL" id="SSFD01000072">
    <property type="protein sequence ID" value="TXH88144.1"/>
    <property type="molecule type" value="Genomic_DNA"/>
</dbReference>
<sequence length="365" mass="40121">MQPRAFSLFVVGLTLVLVAAAWMLAWWLQPVYGDLTRLGGYAERTHGWNEPVLEFDPLPTSFGEWTRPVDILVVGDSFANLRPAQQWQNHLAAMTGWSVHTLDVHRVDVDALRASPLFVEHPPKVVIWNVVERGLAADHAKVEGLCPGSRPAPPLALPPPMAVVAHARAVPRPHALAEANPGFARSWLYRGAMRGLFGVQAGNTVEVELVRADLFSSRASARLLVYGDDFNKAAWSAEHLRRIRCALADLATRFQADGRTVFMTALAPDKSSAYRPWARDPARLPAERLGELFDGLDVPDARLDLAIRDAVERGVVDVYMPDDTHWSGAGHALAAQVIFERLSRLRAQADVARGEARAQGPEAPK</sequence>
<name>A0A5C7SWC3_THASP</name>
<dbReference type="UniPathway" id="UPA00286"/>
<dbReference type="InterPro" id="IPR031811">
    <property type="entry name" value="ALGX/ALGJ_SGNH-like"/>
</dbReference>
<evidence type="ECO:0000256" key="7">
    <source>
        <dbReference type="SAM" id="Phobius"/>
    </source>
</evidence>
<evidence type="ECO:0000313" key="10">
    <source>
        <dbReference type="Proteomes" id="UP000321192"/>
    </source>
</evidence>
<keyword evidence="6" id="KW-0016">Alginate biosynthesis</keyword>
<feature type="transmembrane region" description="Helical" evidence="7">
    <location>
        <begin position="6"/>
        <end position="28"/>
    </location>
</feature>
<evidence type="ECO:0000259" key="8">
    <source>
        <dbReference type="Pfam" id="PF16822"/>
    </source>
</evidence>
<evidence type="ECO:0000313" key="9">
    <source>
        <dbReference type="EMBL" id="TXH88144.1"/>
    </source>
</evidence>
<keyword evidence="4" id="KW-0732">Signal</keyword>
<dbReference type="AlphaFoldDB" id="A0A5C7SWC3"/>
<dbReference type="Pfam" id="PF16822">
    <property type="entry name" value="ALGX"/>
    <property type="match status" value="1"/>
</dbReference>
<dbReference type="GO" id="GO:0042121">
    <property type="term" value="P:alginic acid biosynthetic process"/>
    <property type="evidence" value="ECO:0007669"/>
    <property type="project" value="UniProtKB-UniPathway"/>
</dbReference>
<keyword evidence="7" id="KW-0812">Transmembrane</keyword>
<feature type="domain" description="AlgX/AlgJ SGNH hydrolase-like" evidence="8">
    <location>
        <begin position="226"/>
        <end position="351"/>
    </location>
</feature>
<evidence type="ECO:0000256" key="3">
    <source>
        <dbReference type="ARBA" id="ARBA00022679"/>
    </source>
</evidence>
<dbReference type="RefSeq" id="WP_276657429.1">
    <property type="nucleotide sequence ID" value="NZ_SSFD01000072.1"/>
</dbReference>
<comment type="subcellular location">
    <subcellularLocation>
        <location evidence="1">Periplasm</location>
    </subcellularLocation>
</comment>
<reference evidence="9 10" key="1">
    <citation type="submission" date="2018-09" db="EMBL/GenBank/DDBJ databases">
        <title>Metagenome Assembled Genomes from an Advanced Water Purification Facility.</title>
        <authorList>
            <person name="Stamps B.W."/>
            <person name="Spear J.R."/>
        </authorList>
    </citation>
    <scope>NUCLEOTIDE SEQUENCE [LARGE SCALE GENOMIC DNA]</scope>
    <source>
        <strain evidence="9">Bin_27_1</strain>
    </source>
</reference>
<organism evidence="9 10">
    <name type="scientific">Thauera aminoaromatica</name>
    <dbReference type="NCBI Taxonomy" id="164330"/>
    <lineage>
        <taxon>Bacteria</taxon>
        <taxon>Pseudomonadati</taxon>
        <taxon>Pseudomonadota</taxon>
        <taxon>Betaproteobacteria</taxon>
        <taxon>Rhodocyclales</taxon>
        <taxon>Zoogloeaceae</taxon>
        <taxon>Thauera</taxon>
    </lineage>
</organism>
<evidence type="ECO:0000256" key="4">
    <source>
        <dbReference type="ARBA" id="ARBA00022729"/>
    </source>
</evidence>
<keyword evidence="5" id="KW-0574">Periplasm</keyword>
<dbReference type="GO" id="GO:0016740">
    <property type="term" value="F:transferase activity"/>
    <property type="evidence" value="ECO:0007669"/>
    <property type="project" value="UniProtKB-KW"/>
</dbReference>
<evidence type="ECO:0000256" key="6">
    <source>
        <dbReference type="ARBA" id="ARBA00022841"/>
    </source>
</evidence>
<keyword evidence="3" id="KW-0808">Transferase</keyword>
<keyword evidence="7" id="KW-1133">Transmembrane helix</keyword>
<protein>
    <recommendedName>
        <fullName evidence="8">AlgX/AlgJ SGNH hydrolase-like domain-containing protein</fullName>
    </recommendedName>
</protein>
<comment type="pathway">
    <text evidence="2">Glycan biosynthesis; alginate biosynthesis.</text>
</comment>
<evidence type="ECO:0000256" key="1">
    <source>
        <dbReference type="ARBA" id="ARBA00004418"/>
    </source>
</evidence>
<evidence type="ECO:0000256" key="2">
    <source>
        <dbReference type="ARBA" id="ARBA00005182"/>
    </source>
</evidence>
<accession>A0A5C7SWC3</accession>
<proteinExistence type="predicted"/>
<dbReference type="Proteomes" id="UP000321192">
    <property type="component" value="Unassembled WGS sequence"/>
</dbReference>
<dbReference type="GO" id="GO:0042597">
    <property type="term" value="C:periplasmic space"/>
    <property type="evidence" value="ECO:0007669"/>
    <property type="project" value="UniProtKB-SubCell"/>
</dbReference>
<keyword evidence="7" id="KW-0472">Membrane</keyword>